<dbReference type="PANTHER" id="PTHR30204">
    <property type="entry name" value="REDOX-CYCLING DRUG-SENSING TRANSCRIPTIONAL ACTIVATOR SOXR"/>
    <property type="match status" value="1"/>
</dbReference>
<evidence type="ECO:0000256" key="1">
    <source>
        <dbReference type="ARBA" id="ARBA00023125"/>
    </source>
</evidence>
<organism evidence="4">
    <name type="scientific">freshwater metagenome</name>
    <dbReference type="NCBI Taxonomy" id="449393"/>
    <lineage>
        <taxon>unclassified sequences</taxon>
        <taxon>metagenomes</taxon>
        <taxon>ecological metagenomes</taxon>
    </lineage>
</organism>
<sequence length="148" mass="16310">MTHDRFRPDDLTPVYAISVAAQIAGLHPQTLRQYDRLGLVSPDRTGGRNRLYSLHDIARLREVARMSTEGINLAGIHRILALESEVDVLRSEVGFLRAEVQRLRPGLSARNPADSQAGLGSTPGRTGTTIGTAVVVWRPRPADRDRSH</sequence>
<dbReference type="Pfam" id="PF13411">
    <property type="entry name" value="MerR_1"/>
    <property type="match status" value="1"/>
</dbReference>
<dbReference type="Gene3D" id="1.10.1660.10">
    <property type="match status" value="1"/>
</dbReference>
<dbReference type="SUPFAM" id="SSF46955">
    <property type="entry name" value="Putative DNA-binding domain"/>
    <property type="match status" value="1"/>
</dbReference>
<dbReference type="CDD" id="cd04766">
    <property type="entry name" value="HTH_HspR"/>
    <property type="match status" value="1"/>
</dbReference>
<dbReference type="InterPro" id="IPR009061">
    <property type="entry name" value="DNA-bd_dom_put_sf"/>
</dbReference>
<feature type="region of interest" description="Disordered" evidence="2">
    <location>
        <begin position="107"/>
        <end position="128"/>
    </location>
</feature>
<dbReference type="PROSITE" id="PS00552">
    <property type="entry name" value="HTH_MERR_1"/>
    <property type="match status" value="1"/>
</dbReference>
<dbReference type="PROSITE" id="PS50937">
    <property type="entry name" value="HTH_MERR_2"/>
    <property type="match status" value="1"/>
</dbReference>
<dbReference type="AlphaFoldDB" id="A0A6J7BNG3"/>
<evidence type="ECO:0000313" key="4">
    <source>
        <dbReference type="EMBL" id="CAB4847237.1"/>
    </source>
</evidence>
<evidence type="ECO:0000256" key="2">
    <source>
        <dbReference type="SAM" id="MobiDB-lite"/>
    </source>
</evidence>
<dbReference type="GO" id="GO:0003700">
    <property type="term" value="F:DNA-binding transcription factor activity"/>
    <property type="evidence" value="ECO:0007669"/>
    <property type="project" value="InterPro"/>
</dbReference>
<protein>
    <submittedName>
        <fullName evidence="4">Unannotated protein</fullName>
    </submittedName>
</protein>
<dbReference type="EMBL" id="CAFBIZ010000031">
    <property type="protein sequence ID" value="CAB4847237.1"/>
    <property type="molecule type" value="Genomic_DNA"/>
</dbReference>
<keyword evidence="1" id="KW-0238">DNA-binding</keyword>
<dbReference type="PANTHER" id="PTHR30204:SF58">
    <property type="entry name" value="HTH-TYPE TRANSCRIPTIONAL REGULATOR YFMP"/>
    <property type="match status" value="1"/>
</dbReference>
<name>A0A6J7BNG3_9ZZZZ</name>
<accession>A0A6J7BNG3</accession>
<dbReference type="NCBIfam" id="NF047375">
    <property type="entry name" value="HeatShock_HspR"/>
    <property type="match status" value="1"/>
</dbReference>
<gene>
    <name evidence="4" type="ORF">UFOPK3268_00384</name>
</gene>
<reference evidence="4" key="1">
    <citation type="submission" date="2020-05" db="EMBL/GenBank/DDBJ databases">
        <authorList>
            <person name="Chiriac C."/>
            <person name="Salcher M."/>
            <person name="Ghai R."/>
            <person name="Kavagutti S V."/>
        </authorList>
    </citation>
    <scope>NUCLEOTIDE SEQUENCE</scope>
</reference>
<dbReference type="InterPro" id="IPR047057">
    <property type="entry name" value="MerR_fam"/>
</dbReference>
<feature type="domain" description="HTH merR-type" evidence="3">
    <location>
        <begin position="14"/>
        <end position="82"/>
    </location>
</feature>
<dbReference type="InterPro" id="IPR000551">
    <property type="entry name" value="MerR-type_HTH_dom"/>
</dbReference>
<dbReference type="GO" id="GO:0003677">
    <property type="term" value="F:DNA binding"/>
    <property type="evidence" value="ECO:0007669"/>
    <property type="project" value="UniProtKB-KW"/>
</dbReference>
<dbReference type="SMART" id="SM00422">
    <property type="entry name" value="HTH_MERR"/>
    <property type="match status" value="1"/>
</dbReference>
<proteinExistence type="predicted"/>
<evidence type="ECO:0000259" key="3">
    <source>
        <dbReference type="PROSITE" id="PS50937"/>
    </source>
</evidence>